<feature type="region of interest" description="Disordered" evidence="1">
    <location>
        <begin position="13"/>
        <end position="32"/>
    </location>
</feature>
<gene>
    <name evidence="2" type="ORF">F933_00311</name>
</gene>
<evidence type="ECO:0000313" key="2">
    <source>
        <dbReference type="EMBL" id="ENW08976.1"/>
    </source>
</evidence>
<dbReference type="GeneID" id="29855220"/>
<feature type="compositionally biased region" description="Polar residues" evidence="1">
    <location>
        <begin position="13"/>
        <end position="29"/>
    </location>
</feature>
<dbReference type="PATRIC" id="fig|1217648.3.peg.301"/>
<dbReference type="Proteomes" id="UP000017670">
    <property type="component" value="Unassembled WGS sequence"/>
</dbReference>
<reference evidence="2 3" key="1">
    <citation type="submission" date="2013-02" db="EMBL/GenBank/DDBJ databases">
        <title>The Genome Sequence of Acinetobacter beijerinckii CIP 110307.</title>
        <authorList>
            <consortium name="The Broad Institute Genome Sequencing Platform"/>
            <consortium name="The Broad Institute Genome Sequencing Center for Infectious Disease"/>
            <person name="Cerqueira G."/>
            <person name="Feldgarden M."/>
            <person name="Courvalin P."/>
            <person name="Perichon B."/>
            <person name="Grillot-Courvalin C."/>
            <person name="Clermont D."/>
            <person name="Rocha E."/>
            <person name="Yoon E.-J."/>
            <person name="Nemec A."/>
            <person name="Walker B."/>
            <person name="Young S.K."/>
            <person name="Zeng Q."/>
            <person name="Gargeya S."/>
            <person name="Fitzgerald M."/>
            <person name="Haas B."/>
            <person name="Abouelleil A."/>
            <person name="Alvarado L."/>
            <person name="Arachchi H.M."/>
            <person name="Berlin A.M."/>
            <person name="Chapman S.B."/>
            <person name="Dewar J."/>
            <person name="Goldberg J."/>
            <person name="Griggs A."/>
            <person name="Gujja S."/>
            <person name="Hansen M."/>
            <person name="Howarth C."/>
            <person name="Imamovic A."/>
            <person name="Larimer J."/>
            <person name="McCowan C."/>
            <person name="Murphy C."/>
            <person name="Neiman D."/>
            <person name="Pearson M."/>
            <person name="Priest M."/>
            <person name="Roberts A."/>
            <person name="Saif S."/>
            <person name="Shea T."/>
            <person name="Sisk P."/>
            <person name="Sykes S."/>
            <person name="Wortman J."/>
            <person name="Nusbaum C."/>
            <person name="Birren B."/>
        </authorList>
    </citation>
    <scope>NUCLEOTIDE SEQUENCE [LARGE SCALE GENOMIC DNA]</scope>
    <source>
        <strain evidence="2 3">CIP 110307</strain>
    </source>
</reference>
<dbReference type="HOGENOM" id="CLU_1615456_0_0_6"/>
<sequence length="166" mass="19382">MAFEQQNNAYIDKTNQFETSKQKSQSSPQLELLSNDGTMNVSYYYIPHMSSIVEAQRVRKALLPFIDNLIEHCIDLDARHLTLYHHSSIDDVTLALQGLSLGAELQQTMSHYEPLEMMVFEKQSSNHIDQTQSKNNDSVFIVQKFFKTMLEKLRRWINALRNKKDR</sequence>
<organism evidence="2 3">
    <name type="scientific">Acinetobacter beijerinckii CIP 110307</name>
    <dbReference type="NCBI Taxonomy" id="1217648"/>
    <lineage>
        <taxon>Bacteria</taxon>
        <taxon>Pseudomonadati</taxon>
        <taxon>Pseudomonadota</taxon>
        <taxon>Gammaproteobacteria</taxon>
        <taxon>Moraxellales</taxon>
        <taxon>Moraxellaceae</taxon>
        <taxon>Acinetobacter</taxon>
    </lineage>
</organism>
<name>N9FVP5_9GAMM</name>
<dbReference type="RefSeq" id="WP_005057746.1">
    <property type="nucleotide sequence ID" value="NZ_KB849763.1"/>
</dbReference>
<accession>N9FVP5</accession>
<evidence type="ECO:0000313" key="3">
    <source>
        <dbReference type="Proteomes" id="UP000017670"/>
    </source>
</evidence>
<comment type="caution">
    <text evidence="2">The sequence shown here is derived from an EMBL/GenBank/DDBJ whole genome shotgun (WGS) entry which is preliminary data.</text>
</comment>
<evidence type="ECO:0008006" key="4">
    <source>
        <dbReference type="Google" id="ProtNLM"/>
    </source>
</evidence>
<evidence type="ECO:0000256" key="1">
    <source>
        <dbReference type="SAM" id="MobiDB-lite"/>
    </source>
</evidence>
<dbReference type="STRING" id="262668.GCA_000931715_01770"/>
<dbReference type="AlphaFoldDB" id="N9FVP5"/>
<protein>
    <recommendedName>
        <fullName evidence="4">Cobalt transporter</fullName>
    </recommendedName>
</protein>
<dbReference type="EMBL" id="APQL01000001">
    <property type="protein sequence ID" value="ENW08976.1"/>
    <property type="molecule type" value="Genomic_DNA"/>
</dbReference>
<keyword evidence="3" id="KW-1185">Reference proteome</keyword>
<proteinExistence type="predicted"/>
<dbReference type="eggNOG" id="COG1230">
    <property type="taxonomic scope" value="Bacteria"/>
</dbReference>